<dbReference type="InterPro" id="IPR034753">
    <property type="entry name" value="hSac2"/>
</dbReference>
<accession>A0ABR3ITW8</accession>
<evidence type="ECO:0000313" key="2">
    <source>
        <dbReference type="EMBL" id="KAL0946732.1"/>
    </source>
</evidence>
<name>A0ABR3ITW8_9AGAR</name>
<protein>
    <recommendedName>
        <fullName evidence="1">HSac2 domain-containing protein</fullName>
    </recommendedName>
</protein>
<dbReference type="Proteomes" id="UP001556367">
    <property type="component" value="Unassembled WGS sequence"/>
</dbReference>
<evidence type="ECO:0000313" key="3">
    <source>
        <dbReference type="Proteomes" id="UP001556367"/>
    </source>
</evidence>
<organism evidence="2 3">
    <name type="scientific">Hohenbuehelia grisea</name>
    <dbReference type="NCBI Taxonomy" id="104357"/>
    <lineage>
        <taxon>Eukaryota</taxon>
        <taxon>Fungi</taxon>
        <taxon>Dikarya</taxon>
        <taxon>Basidiomycota</taxon>
        <taxon>Agaricomycotina</taxon>
        <taxon>Agaricomycetes</taxon>
        <taxon>Agaricomycetidae</taxon>
        <taxon>Agaricales</taxon>
        <taxon>Pleurotineae</taxon>
        <taxon>Pleurotaceae</taxon>
        <taxon>Hohenbuehelia</taxon>
    </lineage>
</organism>
<dbReference type="PANTHER" id="PTHR45662:SF7">
    <property type="entry name" value="SACI DOMAIN PROTEIN (AFU_ORTHOLOGUE AFUA_1G15890)"/>
    <property type="match status" value="1"/>
</dbReference>
<sequence>MLNDGVNSLARMYTSTFSDWFSQAVIDFMLGNRTVSVFSEFLLKLQSSDPRDLIRLSKIRAEAIATCVSRVLEEGERLLSGWTLFSPEELNVKIGEKFEEKVLLLTARAIYVISYDYNLEKVKIYTRVPLGDINGISKGAYILSPLEEASRDPLQNAGFVISWTSSNNQITRVTSYSIRNSLGTQSSRPSIVNTVKPSDSSATNVTRRSLVSSLTRRGTQLSKILSETSLAASSDRAFAAFKVLPIDPARIRRGPSSGGLYAETADELTGAANCRDAADMIVESIRRACEDIGNTRPDFVSYEDVVSLADAQRMTSMYAKMEYGVKRLLWLGG</sequence>
<dbReference type="Pfam" id="PF12456">
    <property type="entry name" value="hSac2"/>
    <property type="match status" value="1"/>
</dbReference>
<gene>
    <name evidence="2" type="ORF">HGRIS_012911</name>
</gene>
<keyword evidence="3" id="KW-1185">Reference proteome</keyword>
<dbReference type="PANTHER" id="PTHR45662">
    <property type="entry name" value="PHOSPHATIDYLINOSITIDE PHOSPHATASE SAC1"/>
    <property type="match status" value="1"/>
</dbReference>
<feature type="domain" description="HSac2" evidence="1">
    <location>
        <begin position="54"/>
        <end position="201"/>
    </location>
</feature>
<comment type="caution">
    <text evidence="2">The sequence shown here is derived from an EMBL/GenBank/DDBJ whole genome shotgun (WGS) entry which is preliminary data.</text>
</comment>
<evidence type="ECO:0000259" key="1">
    <source>
        <dbReference type="PROSITE" id="PS51791"/>
    </source>
</evidence>
<dbReference type="InterPro" id="IPR022158">
    <property type="entry name" value="Inositol_phosphatase"/>
</dbReference>
<dbReference type="PROSITE" id="PS51791">
    <property type="entry name" value="HSAC2"/>
    <property type="match status" value="1"/>
</dbReference>
<dbReference type="EMBL" id="JASNQZ010000015">
    <property type="protein sequence ID" value="KAL0946732.1"/>
    <property type="molecule type" value="Genomic_DNA"/>
</dbReference>
<proteinExistence type="predicted"/>
<reference evidence="3" key="1">
    <citation type="submission" date="2024-06" db="EMBL/GenBank/DDBJ databases">
        <title>Multi-omics analyses provide insights into the biosynthesis of the anticancer antibiotic pleurotin in Hohenbuehelia grisea.</title>
        <authorList>
            <person name="Weaver J.A."/>
            <person name="Alberti F."/>
        </authorList>
    </citation>
    <scope>NUCLEOTIDE SEQUENCE [LARGE SCALE GENOMIC DNA]</scope>
    <source>
        <strain evidence="3">T-177</strain>
    </source>
</reference>